<evidence type="ECO:0000313" key="17">
    <source>
        <dbReference type="EMBL" id="MBE1530421.1"/>
    </source>
</evidence>
<dbReference type="InterPro" id="IPR014031">
    <property type="entry name" value="Ketoacyl_synth_C"/>
</dbReference>
<accession>A0ABR9JIN9</accession>
<dbReference type="PROSITE" id="PS52004">
    <property type="entry name" value="KS3_2"/>
    <property type="match status" value="1"/>
</dbReference>
<keyword evidence="7" id="KW-0276">Fatty acid metabolism</keyword>
<dbReference type="Pfam" id="PF00109">
    <property type="entry name" value="ketoacyl-synt"/>
    <property type="match status" value="1"/>
</dbReference>
<dbReference type="NCBIfam" id="NF005589">
    <property type="entry name" value="PRK07314.1"/>
    <property type="match status" value="1"/>
</dbReference>
<name>A0ABR9JIN9_9ACTN</name>
<dbReference type="Gene3D" id="3.40.47.10">
    <property type="match status" value="1"/>
</dbReference>
<comment type="function">
    <text evidence="11 14">Involved in the type II fatty acid elongation cycle. Catalyzes the elongation of a wide range of acyl-ACP by the addition of two carbons from malonyl-ACP to an acyl acceptor. Can efficiently catalyze the conversion of palmitoleoyl-ACP (cis-hexadec-9-enoyl-ACP) to cis-vaccenoyl-ACP (cis-octadec-11-enoyl-ACP), an essential step in the thermal regulation of fatty acid composition.</text>
</comment>
<dbReference type="PANTHER" id="PTHR11712:SF336">
    <property type="entry name" value="3-OXOACYL-[ACYL-CARRIER-PROTEIN] SYNTHASE, MITOCHONDRIAL"/>
    <property type="match status" value="1"/>
</dbReference>
<dbReference type="PROSITE" id="PS00606">
    <property type="entry name" value="KS3_1"/>
    <property type="match status" value="1"/>
</dbReference>
<dbReference type="NCBIfam" id="TIGR03150">
    <property type="entry name" value="fabF"/>
    <property type="match status" value="1"/>
</dbReference>
<comment type="catalytic activity">
    <reaction evidence="12 14">
        <text>(9Z)-hexadecenoyl-[ACP] + malonyl-[ACP] + H(+) = 3-oxo-(11Z)-octadecenoyl-[ACP] + holo-[ACP] + CO2</text>
        <dbReference type="Rhea" id="RHEA:55040"/>
        <dbReference type="Rhea" id="RHEA-COMP:9623"/>
        <dbReference type="Rhea" id="RHEA-COMP:9685"/>
        <dbReference type="Rhea" id="RHEA-COMP:10800"/>
        <dbReference type="Rhea" id="RHEA-COMP:14074"/>
        <dbReference type="ChEBI" id="CHEBI:15378"/>
        <dbReference type="ChEBI" id="CHEBI:16526"/>
        <dbReference type="ChEBI" id="CHEBI:64479"/>
        <dbReference type="ChEBI" id="CHEBI:78449"/>
        <dbReference type="ChEBI" id="CHEBI:83989"/>
        <dbReference type="ChEBI" id="CHEBI:138538"/>
        <dbReference type="EC" id="2.3.1.179"/>
    </reaction>
</comment>
<protein>
    <recommendedName>
        <fullName evidence="4 14">3-oxoacyl-[acyl-carrier-protein] synthase 2</fullName>
        <ecNumber evidence="3 14">2.3.1.179</ecNumber>
    </recommendedName>
</protein>
<comment type="pathway">
    <text evidence="1 14">Lipid metabolism; fatty acid biosynthesis.</text>
</comment>
<dbReference type="Proteomes" id="UP000627838">
    <property type="component" value="Unassembled WGS sequence"/>
</dbReference>
<dbReference type="SUPFAM" id="SSF53901">
    <property type="entry name" value="Thiolase-like"/>
    <property type="match status" value="1"/>
</dbReference>
<dbReference type="EMBL" id="JADBDZ010000001">
    <property type="protein sequence ID" value="MBE1530421.1"/>
    <property type="molecule type" value="Genomic_DNA"/>
</dbReference>
<keyword evidence="5 14" id="KW-0444">Lipid biosynthesis</keyword>
<dbReference type="PIRSF" id="PIRSF000447">
    <property type="entry name" value="KAS_II"/>
    <property type="match status" value="1"/>
</dbReference>
<dbReference type="InterPro" id="IPR000794">
    <property type="entry name" value="Beta-ketoacyl_synthase"/>
</dbReference>
<keyword evidence="18" id="KW-1185">Reference proteome</keyword>
<dbReference type="InterPro" id="IPR020841">
    <property type="entry name" value="PKS_Beta-ketoAc_synthase_dom"/>
</dbReference>
<evidence type="ECO:0000313" key="18">
    <source>
        <dbReference type="Proteomes" id="UP000627838"/>
    </source>
</evidence>
<evidence type="ECO:0000256" key="7">
    <source>
        <dbReference type="ARBA" id="ARBA00022832"/>
    </source>
</evidence>
<gene>
    <name evidence="17" type="ORF">H4W34_000254</name>
</gene>
<dbReference type="RefSeq" id="WP_192757427.1">
    <property type="nucleotide sequence ID" value="NZ_JADBDZ010000001.1"/>
</dbReference>
<comment type="catalytic activity">
    <reaction evidence="13 14">
        <text>a fatty acyl-[ACP] + malonyl-[ACP] + H(+) = a 3-oxoacyl-[ACP] + holo-[ACP] + CO2</text>
        <dbReference type="Rhea" id="RHEA:22836"/>
        <dbReference type="Rhea" id="RHEA-COMP:9623"/>
        <dbReference type="Rhea" id="RHEA-COMP:9685"/>
        <dbReference type="Rhea" id="RHEA-COMP:9916"/>
        <dbReference type="Rhea" id="RHEA-COMP:14125"/>
        <dbReference type="ChEBI" id="CHEBI:15378"/>
        <dbReference type="ChEBI" id="CHEBI:16526"/>
        <dbReference type="ChEBI" id="CHEBI:64479"/>
        <dbReference type="ChEBI" id="CHEBI:78449"/>
        <dbReference type="ChEBI" id="CHEBI:78776"/>
        <dbReference type="ChEBI" id="CHEBI:138651"/>
    </reaction>
</comment>
<evidence type="ECO:0000256" key="4">
    <source>
        <dbReference type="ARBA" id="ARBA00014657"/>
    </source>
</evidence>
<evidence type="ECO:0000256" key="5">
    <source>
        <dbReference type="ARBA" id="ARBA00022516"/>
    </source>
</evidence>
<organism evidence="17 18">
    <name type="scientific">Actinomadura algeriensis</name>
    <dbReference type="NCBI Taxonomy" id="1679523"/>
    <lineage>
        <taxon>Bacteria</taxon>
        <taxon>Bacillati</taxon>
        <taxon>Actinomycetota</taxon>
        <taxon>Actinomycetes</taxon>
        <taxon>Streptosporangiales</taxon>
        <taxon>Thermomonosporaceae</taxon>
        <taxon>Actinomadura</taxon>
    </lineage>
</organism>
<dbReference type="GO" id="GO:0004315">
    <property type="term" value="F:3-oxoacyl-[acyl-carrier-protein] synthase activity"/>
    <property type="evidence" value="ECO:0007669"/>
    <property type="project" value="UniProtKB-EC"/>
</dbReference>
<evidence type="ECO:0000256" key="3">
    <source>
        <dbReference type="ARBA" id="ARBA00012356"/>
    </source>
</evidence>
<evidence type="ECO:0000256" key="13">
    <source>
        <dbReference type="ARBA" id="ARBA00047659"/>
    </source>
</evidence>
<comment type="caution">
    <text evidence="17">The sequence shown here is derived from an EMBL/GenBank/DDBJ whole genome shotgun (WGS) entry which is preliminary data.</text>
</comment>
<evidence type="ECO:0000256" key="12">
    <source>
        <dbReference type="ARBA" id="ARBA00047318"/>
    </source>
</evidence>
<evidence type="ECO:0000256" key="8">
    <source>
        <dbReference type="ARBA" id="ARBA00023098"/>
    </source>
</evidence>
<dbReference type="CDD" id="cd00834">
    <property type="entry name" value="KAS_I_II"/>
    <property type="match status" value="1"/>
</dbReference>
<comment type="similarity">
    <text evidence="2 14 15">Belongs to the thiolase-like superfamily. Beta-ketoacyl-ACP synthases family.</text>
</comment>
<dbReference type="InterPro" id="IPR016039">
    <property type="entry name" value="Thiolase-like"/>
</dbReference>
<reference evidence="17 18" key="1">
    <citation type="submission" date="2020-10" db="EMBL/GenBank/DDBJ databases">
        <title>Sequencing the genomes of 1000 actinobacteria strains.</title>
        <authorList>
            <person name="Klenk H.-P."/>
        </authorList>
    </citation>
    <scope>NUCLEOTIDE SEQUENCE [LARGE SCALE GENOMIC DNA]</scope>
    <source>
        <strain evidence="17 18">DSM 46744</strain>
    </source>
</reference>
<dbReference type="InterPro" id="IPR017568">
    <property type="entry name" value="3-oxoacyl-ACP_synth-2"/>
</dbReference>
<dbReference type="InterPro" id="IPR014030">
    <property type="entry name" value="Ketoacyl_synth_N"/>
</dbReference>
<dbReference type="PANTHER" id="PTHR11712">
    <property type="entry name" value="POLYKETIDE SYNTHASE-RELATED"/>
    <property type="match status" value="1"/>
</dbReference>
<dbReference type="SMART" id="SM00825">
    <property type="entry name" value="PKS_KS"/>
    <property type="match status" value="1"/>
</dbReference>
<sequence>MAVHFNRTAPRRRVVVTGAGAVSPIGVTTDEFWAGLVAGRSGAGPISGFDTSDLPVRIGAEVRDFDPDVYLERRLSRRLDGYAQFAIAAVYQAIAQAKLPVGDGLGDRTAVYMGSAYGADKLMTIALNTMRDRGHRAMSPFYAANSGVDSAAGEIATLLGATGPSNSMSTACATGSTCIGEACRLIRHGYADVVVAGAADDCVTRLNISTTSRAGALSRRNDDPARASRPFDRARDGFVMGAGGGAVVLEAAEHALDRDAQILAEVVGYGASTDAYHVTAPHPEGRGARAAIRQALEDGGLVPTDVDHVNAHGTGTVMNDRTEAAAIRAELGEHAERVPITSIKSMTGHTLGAAGALELIASIWTIREGVVPPTINCDDPEDTGLDFVPHTARRQEVRTVLSNSFGFGGRNAVLAVTRWEE</sequence>
<evidence type="ECO:0000256" key="15">
    <source>
        <dbReference type="RuleBase" id="RU003694"/>
    </source>
</evidence>
<evidence type="ECO:0000256" key="11">
    <source>
        <dbReference type="ARBA" id="ARBA00024006"/>
    </source>
</evidence>
<evidence type="ECO:0000256" key="9">
    <source>
        <dbReference type="ARBA" id="ARBA00023160"/>
    </source>
</evidence>
<proteinExistence type="inferred from homology"/>
<keyword evidence="9 14" id="KW-0275">Fatty acid biosynthesis</keyword>
<feature type="domain" description="Ketosynthase family 3 (KS3)" evidence="16">
    <location>
        <begin position="11"/>
        <end position="418"/>
    </location>
</feature>
<keyword evidence="6 14" id="KW-0808">Transferase</keyword>
<evidence type="ECO:0000256" key="1">
    <source>
        <dbReference type="ARBA" id="ARBA00005194"/>
    </source>
</evidence>
<dbReference type="InterPro" id="IPR018201">
    <property type="entry name" value="Ketoacyl_synth_AS"/>
</dbReference>
<evidence type="ECO:0000256" key="10">
    <source>
        <dbReference type="ARBA" id="ARBA00023315"/>
    </source>
</evidence>
<evidence type="ECO:0000259" key="16">
    <source>
        <dbReference type="PROSITE" id="PS52004"/>
    </source>
</evidence>
<evidence type="ECO:0000256" key="6">
    <source>
        <dbReference type="ARBA" id="ARBA00022679"/>
    </source>
</evidence>
<keyword evidence="8" id="KW-0443">Lipid metabolism</keyword>
<evidence type="ECO:0000256" key="14">
    <source>
        <dbReference type="PIRNR" id="PIRNR000447"/>
    </source>
</evidence>
<dbReference type="Pfam" id="PF02801">
    <property type="entry name" value="Ketoacyl-synt_C"/>
    <property type="match status" value="1"/>
</dbReference>
<evidence type="ECO:0000256" key="2">
    <source>
        <dbReference type="ARBA" id="ARBA00008467"/>
    </source>
</evidence>
<dbReference type="EC" id="2.3.1.179" evidence="3 14"/>
<keyword evidence="10 14" id="KW-0012">Acyltransferase</keyword>